<dbReference type="RefSeq" id="WP_116391793.1">
    <property type="nucleotide sequence ID" value="NZ_QUQO01000001.1"/>
</dbReference>
<dbReference type="OrthoDB" id="8481441at2"/>
<gene>
    <name evidence="2" type="ORF">DX908_07780</name>
</gene>
<evidence type="ECO:0008006" key="4">
    <source>
        <dbReference type="Google" id="ProtNLM"/>
    </source>
</evidence>
<name>A0A371RIA0_9PROT</name>
<proteinExistence type="predicted"/>
<protein>
    <recommendedName>
        <fullName evidence="4">EF-hand domain-containing protein</fullName>
    </recommendedName>
</protein>
<evidence type="ECO:0000256" key="1">
    <source>
        <dbReference type="SAM" id="SignalP"/>
    </source>
</evidence>
<reference evidence="2 3" key="1">
    <citation type="submission" date="2018-08" db="EMBL/GenBank/DDBJ databases">
        <title>Parvularcula sp. SM1705, isolated from surface water of the South Sea China.</title>
        <authorList>
            <person name="Sun L."/>
        </authorList>
    </citation>
    <scope>NUCLEOTIDE SEQUENCE [LARGE SCALE GENOMIC DNA]</scope>
    <source>
        <strain evidence="2 3">SM1705</strain>
    </source>
</reference>
<comment type="caution">
    <text evidence="2">The sequence shown here is derived from an EMBL/GenBank/DDBJ whole genome shotgun (WGS) entry which is preliminary data.</text>
</comment>
<feature type="signal peptide" evidence="1">
    <location>
        <begin position="1"/>
        <end position="22"/>
    </location>
</feature>
<dbReference type="InterPro" id="IPR018247">
    <property type="entry name" value="EF_Hand_1_Ca_BS"/>
</dbReference>
<dbReference type="InterPro" id="IPR011992">
    <property type="entry name" value="EF-hand-dom_pair"/>
</dbReference>
<feature type="chain" id="PRO_5017044511" description="EF-hand domain-containing protein" evidence="1">
    <location>
        <begin position="23"/>
        <end position="172"/>
    </location>
</feature>
<evidence type="ECO:0000313" key="3">
    <source>
        <dbReference type="Proteomes" id="UP000264589"/>
    </source>
</evidence>
<dbReference type="SUPFAM" id="SSF47473">
    <property type="entry name" value="EF-hand"/>
    <property type="match status" value="1"/>
</dbReference>
<dbReference type="EMBL" id="QUQO01000001">
    <property type="protein sequence ID" value="RFB05162.1"/>
    <property type="molecule type" value="Genomic_DNA"/>
</dbReference>
<organism evidence="2 3">
    <name type="scientific">Parvularcula marina</name>
    <dbReference type="NCBI Taxonomy" id="2292771"/>
    <lineage>
        <taxon>Bacteria</taxon>
        <taxon>Pseudomonadati</taxon>
        <taxon>Pseudomonadota</taxon>
        <taxon>Alphaproteobacteria</taxon>
        <taxon>Parvularculales</taxon>
        <taxon>Parvularculaceae</taxon>
        <taxon>Parvularcula</taxon>
    </lineage>
</organism>
<evidence type="ECO:0000313" key="2">
    <source>
        <dbReference type="EMBL" id="RFB05162.1"/>
    </source>
</evidence>
<keyword evidence="1" id="KW-0732">Signal</keyword>
<dbReference type="InParanoid" id="A0A371RIA0"/>
<dbReference type="AlphaFoldDB" id="A0A371RIA0"/>
<accession>A0A371RIA0</accession>
<dbReference type="PROSITE" id="PS00018">
    <property type="entry name" value="EF_HAND_1"/>
    <property type="match status" value="1"/>
</dbReference>
<keyword evidence="3" id="KW-1185">Reference proteome</keyword>
<dbReference type="Proteomes" id="UP000264589">
    <property type="component" value="Unassembled WGS sequence"/>
</dbReference>
<sequence>MRTKAIFISTAAILGTASVALSNTDTRTVTDKRSSIEIDQFEADAQKSFYRIDINDDDKIDIEEFAAQTLVHAELARFNGYVTLETDEITYIPLSNRPQYELSLSERTRITTLARREFYEYAGDDGEMSFYEWTSYKLADVRQHDRDRDSRIEGDELTDYARQVARLRHSGV</sequence>